<dbReference type="EnsemblPlants" id="OMERI05G23330.3">
    <property type="protein sequence ID" value="OMERI05G23330.3"/>
    <property type="gene ID" value="OMERI05G23330"/>
</dbReference>
<evidence type="ECO:0000313" key="9">
    <source>
        <dbReference type="Proteomes" id="UP000008021"/>
    </source>
</evidence>
<evidence type="ECO:0000259" key="7">
    <source>
        <dbReference type="SMART" id="SM00382"/>
    </source>
</evidence>
<dbReference type="Gramene" id="OMERI05G23330.3">
    <property type="protein sequence ID" value="OMERI05G23330.3"/>
    <property type="gene ID" value="OMERI05G23330"/>
</dbReference>
<dbReference type="InterPro" id="IPR056653">
    <property type="entry name" value="DUF7751"/>
</dbReference>
<dbReference type="InterPro" id="IPR003959">
    <property type="entry name" value="ATPase_AAA_core"/>
</dbReference>
<dbReference type="Gene3D" id="1.10.8.60">
    <property type="match status" value="1"/>
</dbReference>
<dbReference type="Pfam" id="PF17862">
    <property type="entry name" value="AAA_lid_3"/>
    <property type="match status" value="1"/>
</dbReference>
<evidence type="ECO:0000256" key="2">
    <source>
        <dbReference type="ARBA" id="ARBA00022741"/>
    </source>
</evidence>
<evidence type="ECO:0000256" key="1">
    <source>
        <dbReference type="ARBA" id="ARBA00004572"/>
    </source>
</evidence>
<evidence type="ECO:0000256" key="5">
    <source>
        <dbReference type="ARBA" id="ARBA00023128"/>
    </source>
</evidence>
<name>A0A0E0DUY4_9ORYZ</name>
<proteinExistence type="predicted"/>
<feature type="compositionally biased region" description="Basic and acidic residues" evidence="6">
    <location>
        <begin position="662"/>
        <end position="727"/>
    </location>
</feature>
<dbReference type="InterPro" id="IPR003960">
    <property type="entry name" value="ATPase_AAA_CS"/>
</dbReference>
<feature type="compositionally biased region" description="Basic and acidic residues" evidence="6">
    <location>
        <begin position="376"/>
        <end position="390"/>
    </location>
</feature>
<dbReference type="GO" id="GO:0005741">
    <property type="term" value="C:mitochondrial outer membrane"/>
    <property type="evidence" value="ECO:0007669"/>
    <property type="project" value="UniProtKB-SubCell"/>
</dbReference>
<accession>A0A0E0DUY4</accession>
<feature type="region of interest" description="Disordered" evidence="6">
    <location>
        <begin position="376"/>
        <end position="413"/>
    </location>
</feature>
<dbReference type="InterPro" id="IPR051701">
    <property type="entry name" value="Mito_OM_Translocase_MSP1"/>
</dbReference>
<sequence>MEQRNLFVSALSVGVGVGLGLASARWAAPGSGEGGGGAGIGVAELEAELRRLVVDGREGDVTFDEFRYYLSERTKEVLISAAFVHLKQADLSKHIRNLCAASRAILLSGPTGFQAQSQSISETTFGRMSDLIGSFTIFPKSAEPRESLQRQTSGADVRSRGSEASSNAPPLRKNASMSSDMSDVSSQCSAHSVSARRTSSWCFDEKVLIQSLYKVMVSVAENNPVILYIRDVDQLLHRSQRTYSLFQKMLDKLSGQVLILGSRLLDSDSDHTDVDERVSSLFPFHVDIKPPEEETHLDSWKTQMEEDTKKIQIQDNRNHIIEEIIVSAVSYHLIHNKDPEYKNGKLVLSSKSLSHGLSIFQESGFGGKETLKLEDDLKGATGPKKSETEKSTTVPLKDGDGPLPPPKPEIPDNEFEKRIRPEVIPASEIGVTFDDIGALADIKESLQELVMLPLRRPDLFKGGLLKPCRGILLFGPPGTGKTMLAKAIANDAGASFINVSMSTITSKWFGEDEKNVRALFSLAAKVAPTIIFVDEVDSMLGQRARCGEHEAMRKIKNEFMSHWDGLLSKSGERILVLAATNRPFDLDEAIIRRFERRIMVGLPTLDSRELILRTLLSKEKVAEDIDYKELATMTEGYSGSDLKNLCVTAAYRPVRELLKREREKEMERRANEAKEKAATAEKSENSESKKEKENTENPESKKEKENSENKEEKTEKKQDNSEAKAEGGTEVTIDLRPLTMEDLRQAKNQVAASFATEGAVMNELKQWNDLYGEGGSRKKQQLTYFL</sequence>
<evidence type="ECO:0000256" key="6">
    <source>
        <dbReference type="SAM" id="MobiDB-lite"/>
    </source>
</evidence>
<reference evidence="8" key="2">
    <citation type="submission" date="2018-05" db="EMBL/GenBank/DDBJ databases">
        <title>OmerRS3 (Oryza meridionalis Reference Sequence Version 3).</title>
        <authorList>
            <person name="Zhang J."/>
            <person name="Kudrna D."/>
            <person name="Lee S."/>
            <person name="Talag J."/>
            <person name="Welchert J."/>
            <person name="Wing R.A."/>
        </authorList>
    </citation>
    <scope>NUCLEOTIDE SEQUENCE [LARGE SCALE GENOMIC DNA]</scope>
    <source>
        <strain evidence="8">cv. OR44</strain>
    </source>
</reference>
<dbReference type="PROSITE" id="PS00674">
    <property type="entry name" value="AAA"/>
    <property type="match status" value="1"/>
</dbReference>
<dbReference type="PANTHER" id="PTHR45644">
    <property type="entry name" value="AAA ATPASE, PUTATIVE (AFU_ORTHOLOGUE AFUA_2G12920)-RELATED-RELATED"/>
    <property type="match status" value="1"/>
</dbReference>
<dbReference type="PANTHER" id="PTHR45644:SF4">
    <property type="entry name" value="OS05G0584600 PROTEIN"/>
    <property type="match status" value="1"/>
</dbReference>
<comment type="subcellular location">
    <subcellularLocation>
        <location evidence="1">Mitochondrion outer membrane</location>
        <topology evidence="1">Single-pass membrane protein</topology>
    </subcellularLocation>
</comment>
<evidence type="ECO:0000256" key="3">
    <source>
        <dbReference type="ARBA" id="ARBA00022787"/>
    </source>
</evidence>
<keyword evidence="9" id="KW-1185">Reference proteome</keyword>
<dbReference type="Gene3D" id="3.40.50.300">
    <property type="entry name" value="P-loop containing nucleotide triphosphate hydrolases"/>
    <property type="match status" value="1"/>
</dbReference>
<keyword evidence="5" id="KW-0496">Mitochondrion</keyword>
<organism evidence="8">
    <name type="scientific">Oryza meridionalis</name>
    <dbReference type="NCBI Taxonomy" id="40149"/>
    <lineage>
        <taxon>Eukaryota</taxon>
        <taxon>Viridiplantae</taxon>
        <taxon>Streptophyta</taxon>
        <taxon>Embryophyta</taxon>
        <taxon>Tracheophyta</taxon>
        <taxon>Spermatophyta</taxon>
        <taxon>Magnoliopsida</taxon>
        <taxon>Liliopsida</taxon>
        <taxon>Poales</taxon>
        <taxon>Poaceae</taxon>
        <taxon>BOP clade</taxon>
        <taxon>Oryzoideae</taxon>
        <taxon>Oryzeae</taxon>
        <taxon>Oryzinae</taxon>
        <taxon>Oryza</taxon>
    </lineage>
</organism>
<dbReference type="InterPro" id="IPR003593">
    <property type="entry name" value="AAA+_ATPase"/>
</dbReference>
<evidence type="ECO:0000313" key="8">
    <source>
        <dbReference type="EnsemblPlants" id="OMERI05G23330.3"/>
    </source>
</evidence>
<dbReference type="FunFam" id="3.40.50.300:FF:000416">
    <property type="entry name" value="p-loop nucleoside triphosphate hydrolase superfamily protein"/>
    <property type="match status" value="1"/>
</dbReference>
<keyword evidence="3" id="KW-0472">Membrane</keyword>
<keyword evidence="4" id="KW-0067">ATP-binding</keyword>
<keyword evidence="2" id="KW-0547">Nucleotide-binding</keyword>
<dbReference type="InterPro" id="IPR041569">
    <property type="entry name" value="AAA_lid_3"/>
</dbReference>
<keyword evidence="3" id="KW-1000">Mitochondrion outer membrane</keyword>
<reference evidence="8" key="1">
    <citation type="submission" date="2015-04" db="UniProtKB">
        <authorList>
            <consortium name="EnsemblPlants"/>
        </authorList>
    </citation>
    <scope>IDENTIFICATION</scope>
</reference>
<dbReference type="GO" id="GO:0016887">
    <property type="term" value="F:ATP hydrolysis activity"/>
    <property type="evidence" value="ECO:0007669"/>
    <property type="project" value="InterPro"/>
</dbReference>
<feature type="region of interest" description="Disordered" evidence="6">
    <location>
        <begin position="144"/>
        <end position="183"/>
    </location>
</feature>
<protein>
    <recommendedName>
        <fullName evidence="7">AAA+ ATPase domain-containing protein</fullName>
    </recommendedName>
</protein>
<dbReference type="SUPFAM" id="SSF52540">
    <property type="entry name" value="P-loop containing nucleoside triphosphate hydrolases"/>
    <property type="match status" value="1"/>
</dbReference>
<dbReference type="AlphaFoldDB" id="A0A0E0DUY4"/>
<dbReference type="Pfam" id="PF00004">
    <property type="entry name" value="AAA"/>
    <property type="match status" value="1"/>
</dbReference>
<dbReference type="Pfam" id="PF24933">
    <property type="entry name" value="DUF7751"/>
    <property type="match status" value="1"/>
</dbReference>
<dbReference type="Proteomes" id="UP000008021">
    <property type="component" value="Chromosome 5"/>
</dbReference>
<evidence type="ECO:0000256" key="4">
    <source>
        <dbReference type="ARBA" id="ARBA00022840"/>
    </source>
</evidence>
<feature type="domain" description="AAA+ ATPase" evidence="7">
    <location>
        <begin position="467"/>
        <end position="604"/>
    </location>
</feature>
<dbReference type="InterPro" id="IPR027417">
    <property type="entry name" value="P-loop_NTPase"/>
</dbReference>
<dbReference type="SMART" id="SM00382">
    <property type="entry name" value="AAA"/>
    <property type="match status" value="1"/>
</dbReference>
<dbReference type="GO" id="GO:0005524">
    <property type="term" value="F:ATP binding"/>
    <property type="evidence" value="ECO:0007669"/>
    <property type="project" value="UniProtKB-KW"/>
</dbReference>
<feature type="region of interest" description="Disordered" evidence="6">
    <location>
        <begin position="662"/>
        <end position="734"/>
    </location>
</feature>